<dbReference type="EMBL" id="AP029171">
    <property type="protein sequence ID" value="BFD46913.1"/>
    <property type="molecule type" value="Genomic_DNA"/>
</dbReference>
<dbReference type="AlphaFoldDB" id="A0AAT9GAP3"/>
<feature type="domain" description="Transposase DDE" evidence="1">
    <location>
        <begin position="2"/>
        <end position="70"/>
    </location>
</feature>
<geneLocation type="plasmid" evidence="3">
    <name>pRiSSQ01</name>
</geneLocation>
<evidence type="ECO:0000313" key="3">
    <source>
        <dbReference type="EMBL" id="BFD46918.1"/>
    </source>
</evidence>
<keyword evidence="3" id="KW-0614">Plasmid</keyword>
<proteinExistence type="predicted"/>
<accession>A0AAT9GAP3</accession>
<gene>
    <name evidence="2" type="ORF">DMENIID0002_15590</name>
    <name evidence="3" type="ORF">DMENIID0002_15640</name>
</gene>
<dbReference type="EMBL" id="AP029171">
    <property type="protein sequence ID" value="BFD46918.1"/>
    <property type="molecule type" value="Genomic_DNA"/>
</dbReference>
<evidence type="ECO:0000259" key="1">
    <source>
        <dbReference type="Pfam" id="PF13701"/>
    </source>
</evidence>
<sequence>MSSLAYTLVEYIRDKFLQGTELAKAQVGTIRLKLFKIGAVILRNTRRIKFLLSSSYPYQHIWNNILQVLALE</sequence>
<name>A0AAT9GAP3_9RICK</name>
<dbReference type="Pfam" id="PF13701">
    <property type="entry name" value="DDE_Tnp_1_4"/>
    <property type="match status" value="1"/>
</dbReference>
<organism evidence="3">
    <name type="scientific">Candidatus Tisiphia endosymbiont of Sergentomyia squamirostris</name>
    <dbReference type="NCBI Taxonomy" id="3113639"/>
    <lineage>
        <taxon>Bacteria</taxon>
        <taxon>Pseudomonadati</taxon>
        <taxon>Pseudomonadota</taxon>
        <taxon>Alphaproteobacteria</taxon>
        <taxon>Rickettsiales</taxon>
        <taxon>Rickettsiaceae</taxon>
        <taxon>Rickettsieae</taxon>
        <taxon>Candidatus Tisiphia</taxon>
    </lineage>
</organism>
<dbReference type="InterPro" id="IPR025668">
    <property type="entry name" value="Tnp_DDE_dom"/>
</dbReference>
<reference evidence="3" key="1">
    <citation type="submission" date="2024-01" db="EMBL/GenBank/DDBJ databases">
        <title>Sequencing the genomes of a sandfly, Sergentomyia squamirostris, and its two endosymbionts.</title>
        <authorList>
            <person name="Itokawa K."/>
            <person name="Sanjoba C."/>
        </authorList>
    </citation>
    <scope>NUCLEOTIDE SEQUENCE</scope>
    <source>
        <strain evidence="3">RiSSQ</strain>
        <plasmid evidence="3">pRiSSQ01</plasmid>
    </source>
</reference>
<evidence type="ECO:0000313" key="2">
    <source>
        <dbReference type="EMBL" id="BFD46913.1"/>
    </source>
</evidence>
<protein>
    <recommendedName>
        <fullName evidence="1">Transposase DDE domain-containing protein</fullName>
    </recommendedName>
</protein>